<dbReference type="PANTHER" id="PTHR35145:SF1">
    <property type="entry name" value="CYTOPLASMIC PROTEIN"/>
    <property type="match status" value="1"/>
</dbReference>
<comment type="caution">
    <text evidence="2">The sequence shown here is derived from an EMBL/GenBank/DDBJ whole genome shotgun (WGS) entry which is preliminary data.</text>
</comment>
<keyword evidence="4" id="KW-1185">Reference proteome</keyword>
<dbReference type="OrthoDB" id="9789813at2"/>
<dbReference type="EMBL" id="NPBY01000038">
    <property type="protein sequence ID" value="PAD76444.1"/>
    <property type="molecule type" value="Genomic_DNA"/>
</dbReference>
<sequence length="131" mass="14683">MREQEGIRLRDQDPIAAYCLSKKAATEDYPFGPLPLVAKVGGKMFALLSLTAEGKVDNLSLKCDPVIAENLREQHAAVQPGYHLNKKHWNTVILDGSLTEEDLHKMIDHSYELVLKGLPKAERMAISQRFV</sequence>
<gene>
    <name evidence="2" type="ORF">CHH67_12550</name>
    <name evidence="1" type="ORF">GNP94_14105</name>
</gene>
<dbReference type="AlphaFoldDB" id="A0A268ETP3"/>
<dbReference type="Gene3D" id="3.90.1150.30">
    <property type="match status" value="1"/>
</dbReference>
<dbReference type="EMBL" id="WOAA01000011">
    <property type="protein sequence ID" value="MUG67128.1"/>
    <property type="molecule type" value="Genomic_DNA"/>
</dbReference>
<keyword evidence="1" id="KW-0238">DNA-binding</keyword>
<dbReference type="InterPro" id="IPR058532">
    <property type="entry name" value="YjbR/MT2646/Rv2570-like"/>
</dbReference>
<dbReference type="Pfam" id="PF04237">
    <property type="entry name" value="YjbR"/>
    <property type="match status" value="1"/>
</dbReference>
<reference evidence="1 4" key="2">
    <citation type="submission" date="2019-11" db="EMBL/GenBank/DDBJ databases">
        <title>Draft genome sequences of five Paenibacillus species of dairy origin.</title>
        <authorList>
            <person name="Olajide A.M."/>
            <person name="Chen S."/>
            <person name="Lapointe G."/>
        </authorList>
    </citation>
    <scope>NUCLEOTIDE SEQUENCE [LARGE SCALE GENOMIC DNA]</scope>
    <source>
        <strain evidence="1 4">3CS1</strain>
    </source>
</reference>
<name>A0A268ETP3_9BACL</name>
<evidence type="ECO:0000313" key="3">
    <source>
        <dbReference type="Proteomes" id="UP000215596"/>
    </source>
</evidence>
<dbReference type="PANTHER" id="PTHR35145">
    <property type="entry name" value="CYTOPLASMIC PROTEIN-RELATED"/>
    <property type="match status" value="1"/>
</dbReference>
<organism evidence="2 3">
    <name type="scientific">Paenibacillus campinasensis</name>
    <dbReference type="NCBI Taxonomy" id="66347"/>
    <lineage>
        <taxon>Bacteria</taxon>
        <taxon>Bacillati</taxon>
        <taxon>Bacillota</taxon>
        <taxon>Bacilli</taxon>
        <taxon>Bacillales</taxon>
        <taxon>Paenibacillaceae</taxon>
        <taxon>Paenibacillus</taxon>
    </lineage>
</organism>
<evidence type="ECO:0000313" key="1">
    <source>
        <dbReference type="EMBL" id="MUG67128.1"/>
    </source>
</evidence>
<dbReference type="GO" id="GO:0003677">
    <property type="term" value="F:DNA binding"/>
    <property type="evidence" value="ECO:0007669"/>
    <property type="project" value="UniProtKB-KW"/>
</dbReference>
<proteinExistence type="predicted"/>
<evidence type="ECO:0000313" key="2">
    <source>
        <dbReference type="EMBL" id="PAD76444.1"/>
    </source>
</evidence>
<dbReference type="InterPro" id="IPR038056">
    <property type="entry name" value="YjbR-like_sf"/>
</dbReference>
<dbReference type="InterPro" id="IPR007351">
    <property type="entry name" value="YjbR"/>
</dbReference>
<reference evidence="2 3" key="1">
    <citation type="submission" date="2017-07" db="EMBL/GenBank/DDBJ databases">
        <title>Isolation and whole genome analysis of endospore-forming bacteria from heroin.</title>
        <authorList>
            <person name="Kalinowski J."/>
            <person name="Ahrens B."/>
            <person name="Al-Dilaimi A."/>
            <person name="Winkler A."/>
            <person name="Wibberg D."/>
            <person name="Schleenbecker U."/>
            <person name="Ruckert C."/>
            <person name="Wolfel R."/>
            <person name="Grass G."/>
        </authorList>
    </citation>
    <scope>NUCLEOTIDE SEQUENCE [LARGE SCALE GENOMIC DNA]</scope>
    <source>
        <strain evidence="2 3">7537-G1</strain>
    </source>
</reference>
<dbReference type="Proteomes" id="UP000215596">
    <property type="component" value="Unassembled WGS sequence"/>
</dbReference>
<evidence type="ECO:0000313" key="4">
    <source>
        <dbReference type="Proteomes" id="UP000435177"/>
    </source>
</evidence>
<dbReference type="Proteomes" id="UP000435177">
    <property type="component" value="Unassembled WGS sequence"/>
</dbReference>
<protein>
    <submittedName>
        <fullName evidence="2">MmcQ-like protein</fullName>
    </submittedName>
    <submittedName>
        <fullName evidence="1">MmcQ/YjbR family DNA-binding protein</fullName>
    </submittedName>
</protein>
<dbReference type="SUPFAM" id="SSF142906">
    <property type="entry name" value="YjbR-like"/>
    <property type="match status" value="1"/>
</dbReference>
<accession>A0A268ETP3</accession>